<sequence>MSLSISKPAYDLAARVLGPTAETWLNTERLGLGDAPDVPTTARKVLQSGCPACIDTVIKALEQIEKDSQ</sequence>
<protein>
    <submittedName>
        <fullName evidence="1">Uncharacterized protein</fullName>
    </submittedName>
</protein>
<dbReference type="EMBL" id="LDPO01000027">
    <property type="protein sequence ID" value="KLO25876.1"/>
    <property type="molecule type" value="Genomic_DNA"/>
</dbReference>
<comment type="caution">
    <text evidence="1">The sequence shown here is derived from an EMBL/GenBank/DDBJ whole genome shotgun (WGS) entry which is preliminary data.</text>
</comment>
<evidence type="ECO:0000313" key="2">
    <source>
        <dbReference type="Proteomes" id="UP000036464"/>
    </source>
</evidence>
<evidence type="ECO:0000313" key="1">
    <source>
        <dbReference type="EMBL" id="KLO25876.1"/>
    </source>
</evidence>
<proteinExistence type="predicted"/>
<gene>
    <name evidence="1" type="ORF">ABW16_21405</name>
</gene>
<organism evidence="1 2">
    <name type="scientific">Mycolicibacter heraklionensis</name>
    <dbReference type="NCBI Taxonomy" id="512402"/>
    <lineage>
        <taxon>Bacteria</taxon>
        <taxon>Bacillati</taxon>
        <taxon>Actinomycetota</taxon>
        <taxon>Actinomycetes</taxon>
        <taxon>Mycobacteriales</taxon>
        <taxon>Mycobacteriaceae</taxon>
        <taxon>Mycolicibacter</taxon>
    </lineage>
</organism>
<accession>A0ABR5FA39</accession>
<name>A0ABR5FA39_9MYCO</name>
<reference evidence="1 2" key="1">
    <citation type="submission" date="2015-05" db="EMBL/GenBank/DDBJ databases">
        <title>Genome sequence of Mycobacterium heraklionense Davo strain.</title>
        <authorList>
            <person name="Greninger A.L."/>
            <person name="Cunningham G."/>
            <person name="Miller S."/>
        </authorList>
    </citation>
    <scope>NUCLEOTIDE SEQUENCE [LARGE SCALE GENOMIC DNA]</scope>
    <source>
        <strain evidence="1 2">Davo</strain>
    </source>
</reference>
<dbReference type="Proteomes" id="UP000036464">
    <property type="component" value="Unassembled WGS sequence"/>
</dbReference>
<dbReference type="RefSeq" id="WP_047321214.1">
    <property type="nucleotide sequence ID" value="NZ_LDPO01000027.1"/>
</dbReference>
<keyword evidence="2" id="KW-1185">Reference proteome</keyword>